<dbReference type="InterPro" id="IPR004360">
    <property type="entry name" value="Glyas_Fos-R_dOase_dom"/>
</dbReference>
<sequence length="125" mass="13206">MLHHVSLGTADLNRARAFYDLVMRELGLRRTLDVEDAVGYGAGITVFSLNIPADGKPASAGNGVHLAFEVEARSAVDAFHAAALAQGGVCEGPPGLRPEYDANYYAAFVRDPDGNKIEAVTFVAS</sequence>
<organism evidence="2 3">
    <name type="scientific">Croceibacterium xixiisoli</name>
    <dbReference type="NCBI Taxonomy" id="1476466"/>
    <lineage>
        <taxon>Bacteria</taxon>
        <taxon>Pseudomonadati</taxon>
        <taxon>Pseudomonadota</taxon>
        <taxon>Alphaproteobacteria</taxon>
        <taxon>Sphingomonadales</taxon>
        <taxon>Erythrobacteraceae</taxon>
        <taxon>Croceibacterium</taxon>
    </lineage>
</organism>
<dbReference type="EMBL" id="WTYJ01000001">
    <property type="protein sequence ID" value="MXO98529.1"/>
    <property type="molecule type" value="Genomic_DNA"/>
</dbReference>
<name>A0A6I4TTA9_9SPHN</name>
<dbReference type="PANTHER" id="PTHR35006:SF4">
    <property type="entry name" value="BLR7706 PROTEIN"/>
    <property type="match status" value="1"/>
</dbReference>
<dbReference type="CDD" id="cd07262">
    <property type="entry name" value="VOC_like"/>
    <property type="match status" value="1"/>
</dbReference>
<gene>
    <name evidence="2" type="ORF">GRI97_05960</name>
</gene>
<evidence type="ECO:0000259" key="1">
    <source>
        <dbReference type="PROSITE" id="PS51819"/>
    </source>
</evidence>
<dbReference type="PROSITE" id="PS51819">
    <property type="entry name" value="VOC"/>
    <property type="match status" value="1"/>
</dbReference>
<reference evidence="2 3" key="1">
    <citation type="submission" date="2019-12" db="EMBL/GenBank/DDBJ databases">
        <title>Genomic-based taxomic classification of the family Erythrobacteraceae.</title>
        <authorList>
            <person name="Xu L."/>
        </authorList>
    </citation>
    <scope>NUCLEOTIDE SEQUENCE [LARGE SCALE GENOMIC DNA]</scope>
    <source>
        <strain evidence="2 3">S36</strain>
    </source>
</reference>
<dbReference type="InterPro" id="IPR029068">
    <property type="entry name" value="Glyas_Bleomycin-R_OHBP_Dase"/>
</dbReference>
<accession>A0A6I4TTA9</accession>
<keyword evidence="3" id="KW-1185">Reference proteome</keyword>
<comment type="caution">
    <text evidence="2">The sequence shown here is derived from an EMBL/GenBank/DDBJ whole genome shotgun (WGS) entry which is preliminary data.</text>
</comment>
<dbReference type="Pfam" id="PF00903">
    <property type="entry name" value="Glyoxalase"/>
    <property type="match status" value="1"/>
</dbReference>
<dbReference type="SUPFAM" id="SSF54593">
    <property type="entry name" value="Glyoxalase/Bleomycin resistance protein/Dihydroxybiphenyl dioxygenase"/>
    <property type="match status" value="1"/>
</dbReference>
<proteinExistence type="predicted"/>
<dbReference type="PANTHER" id="PTHR35006">
    <property type="entry name" value="GLYOXALASE FAMILY PROTEIN (AFU_ORTHOLOGUE AFUA_5G14830)"/>
    <property type="match status" value="1"/>
</dbReference>
<evidence type="ECO:0000313" key="2">
    <source>
        <dbReference type="EMBL" id="MXO98529.1"/>
    </source>
</evidence>
<dbReference type="OrthoDB" id="9807407at2"/>
<dbReference type="Gene3D" id="3.10.180.10">
    <property type="entry name" value="2,3-Dihydroxybiphenyl 1,2-Dioxygenase, domain 1"/>
    <property type="match status" value="1"/>
</dbReference>
<protein>
    <submittedName>
        <fullName evidence="2">VOC family protein</fullName>
    </submittedName>
</protein>
<dbReference type="InterPro" id="IPR037523">
    <property type="entry name" value="VOC_core"/>
</dbReference>
<dbReference type="AlphaFoldDB" id="A0A6I4TTA9"/>
<feature type="domain" description="VOC" evidence="1">
    <location>
        <begin position="1"/>
        <end position="122"/>
    </location>
</feature>
<dbReference type="Proteomes" id="UP000469430">
    <property type="component" value="Unassembled WGS sequence"/>
</dbReference>
<evidence type="ECO:0000313" key="3">
    <source>
        <dbReference type="Proteomes" id="UP000469430"/>
    </source>
</evidence>